<evidence type="ECO:0000313" key="8">
    <source>
        <dbReference type="EMBL" id="GKV42447.1"/>
    </source>
</evidence>
<evidence type="ECO:0000256" key="3">
    <source>
        <dbReference type="ARBA" id="ARBA00022692"/>
    </source>
</evidence>
<comment type="caution">
    <text evidence="8">The sequence shown here is derived from an EMBL/GenBank/DDBJ whole genome shotgun (WGS) entry which is preliminary data.</text>
</comment>
<keyword evidence="3 7" id="KW-0812">Transmembrane</keyword>
<dbReference type="AlphaFoldDB" id="A0AAV5M1E9"/>
<comment type="subcellular location">
    <subcellularLocation>
        <location evidence="1">Endoplasmic reticulum membrane</location>
    </subcellularLocation>
</comment>
<name>A0AAV5M1E9_9ROSI</name>
<organism evidence="8 9">
    <name type="scientific">Rubroshorea leprosula</name>
    <dbReference type="NCBI Taxonomy" id="152421"/>
    <lineage>
        <taxon>Eukaryota</taxon>
        <taxon>Viridiplantae</taxon>
        <taxon>Streptophyta</taxon>
        <taxon>Embryophyta</taxon>
        <taxon>Tracheophyta</taxon>
        <taxon>Spermatophyta</taxon>
        <taxon>Magnoliopsida</taxon>
        <taxon>eudicotyledons</taxon>
        <taxon>Gunneridae</taxon>
        <taxon>Pentapetalae</taxon>
        <taxon>rosids</taxon>
        <taxon>malvids</taxon>
        <taxon>Malvales</taxon>
        <taxon>Dipterocarpaceae</taxon>
        <taxon>Rubroshorea</taxon>
    </lineage>
</organism>
<evidence type="ECO:0000256" key="5">
    <source>
        <dbReference type="ARBA" id="ARBA00022989"/>
    </source>
</evidence>
<dbReference type="Proteomes" id="UP001054252">
    <property type="component" value="Unassembled WGS sequence"/>
</dbReference>
<evidence type="ECO:0000256" key="1">
    <source>
        <dbReference type="ARBA" id="ARBA00004586"/>
    </source>
</evidence>
<evidence type="ECO:0000256" key="4">
    <source>
        <dbReference type="ARBA" id="ARBA00022824"/>
    </source>
</evidence>
<sequence>MTSPLTKSIMVTAVEECRSETQDSCYYPGCKKDANCNCEMCRASINATLDLMPISVQKSSFTKLSTPRPKVGRTPVTFDPSVLSTPRSRSCPFVMESPDLKSTARLRVKDKGEKKKKRERGFLGVLGSFLLGLSLIFGVDIGFSWVVSGVLRPVLTRETVKSAAERSLIVKDLNARLRFLQNELKGSVNRKVSKCSNTDSIWEINQDSLLLSSRCVLYKSAVEEVSIWGWPLQTAGLLSTGFSSISFTVLFGRVTEWKDGNVGFSIRNANASWVQGKWGASVLQLDPNTWILGYQQSSILENSSLFSAALDLLKHRMSRMVRRMNEQFWLFSALDYQISRFAAKGHLKIPT</sequence>
<comment type="similarity">
    <text evidence="2">Belongs to the ERG2 family.</text>
</comment>
<evidence type="ECO:0000313" key="9">
    <source>
        <dbReference type="Proteomes" id="UP001054252"/>
    </source>
</evidence>
<evidence type="ECO:0000256" key="6">
    <source>
        <dbReference type="ARBA" id="ARBA00023136"/>
    </source>
</evidence>
<dbReference type="EMBL" id="BPVZ01000158">
    <property type="protein sequence ID" value="GKV42447.1"/>
    <property type="molecule type" value="Genomic_DNA"/>
</dbReference>
<proteinExistence type="inferred from homology"/>
<accession>A0AAV5M1E9</accession>
<dbReference type="GO" id="GO:0005789">
    <property type="term" value="C:endoplasmic reticulum membrane"/>
    <property type="evidence" value="ECO:0007669"/>
    <property type="project" value="UniProtKB-SubCell"/>
</dbReference>
<protein>
    <submittedName>
        <fullName evidence="8">Uncharacterized protein</fullName>
    </submittedName>
</protein>
<keyword evidence="4" id="KW-0256">Endoplasmic reticulum</keyword>
<evidence type="ECO:0000256" key="2">
    <source>
        <dbReference type="ARBA" id="ARBA00007141"/>
    </source>
</evidence>
<keyword evidence="5 7" id="KW-1133">Transmembrane helix</keyword>
<gene>
    <name evidence="8" type="ORF">SLEP1_g49851</name>
</gene>
<feature type="transmembrane region" description="Helical" evidence="7">
    <location>
        <begin position="121"/>
        <end position="147"/>
    </location>
</feature>
<keyword evidence="9" id="KW-1185">Reference proteome</keyword>
<reference evidence="8 9" key="1">
    <citation type="journal article" date="2021" name="Commun. Biol.">
        <title>The genome of Shorea leprosula (Dipterocarpaceae) highlights the ecological relevance of drought in aseasonal tropical rainforests.</title>
        <authorList>
            <person name="Ng K.K.S."/>
            <person name="Kobayashi M.J."/>
            <person name="Fawcett J.A."/>
            <person name="Hatakeyama M."/>
            <person name="Paape T."/>
            <person name="Ng C.H."/>
            <person name="Ang C.C."/>
            <person name="Tnah L.H."/>
            <person name="Lee C.T."/>
            <person name="Nishiyama T."/>
            <person name="Sese J."/>
            <person name="O'Brien M.J."/>
            <person name="Copetti D."/>
            <person name="Mohd Noor M.I."/>
            <person name="Ong R.C."/>
            <person name="Putra M."/>
            <person name="Sireger I.Z."/>
            <person name="Indrioko S."/>
            <person name="Kosugi Y."/>
            <person name="Izuno A."/>
            <person name="Isagi Y."/>
            <person name="Lee S.L."/>
            <person name="Shimizu K.K."/>
        </authorList>
    </citation>
    <scope>NUCLEOTIDE SEQUENCE [LARGE SCALE GENOMIC DNA]</scope>
    <source>
        <strain evidence="8">214</strain>
    </source>
</reference>
<keyword evidence="6 7" id="KW-0472">Membrane</keyword>
<dbReference type="PANTHER" id="PTHR10868:SF1">
    <property type="entry name" value="SIGMA NON-OPIOID INTRACELLULAR RECEPTOR 1"/>
    <property type="match status" value="1"/>
</dbReference>
<dbReference type="InterPro" id="IPR006716">
    <property type="entry name" value="ERG2_sigma1_rcpt-like"/>
</dbReference>
<dbReference type="PANTHER" id="PTHR10868">
    <property type="entry name" value="SIGMA 1-TYPE OPIOID RECEPTOR-RELATED"/>
    <property type="match status" value="1"/>
</dbReference>
<evidence type="ECO:0000256" key="7">
    <source>
        <dbReference type="SAM" id="Phobius"/>
    </source>
</evidence>